<evidence type="ECO:0000256" key="3">
    <source>
        <dbReference type="ARBA" id="ARBA00022989"/>
    </source>
</evidence>
<feature type="transmembrane region" description="Helical" evidence="5">
    <location>
        <begin position="260"/>
        <end position="287"/>
    </location>
</feature>
<gene>
    <name evidence="7" type="ORF">HZY94_01925</name>
</gene>
<evidence type="ECO:0000313" key="7">
    <source>
        <dbReference type="EMBL" id="NYS95968.1"/>
    </source>
</evidence>
<reference evidence="7 8" key="1">
    <citation type="submission" date="2020-07" db="EMBL/GenBank/DDBJ databases">
        <title>MOT database genomes.</title>
        <authorList>
            <person name="Joseph S."/>
            <person name="Aduse-Opoku J."/>
            <person name="Hashim A."/>
            <person name="Wade W."/>
            <person name="Curtis M."/>
        </authorList>
    </citation>
    <scope>NUCLEOTIDE SEQUENCE [LARGE SCALE GENOMIC DNA]</scope>
    <source>
        <strain evidence="7 8">STR</strain>
    </source>
</reference>
<dbReference type="Proteomes" id="UP000589521">
    <property type="component" value="Unassembled WGS sequence"/>
</dbReference>
<evidence type="ECO:0000256" key="1">
    <source>
        <dbReference type="ARBA" id="ARBA00004141"/>
    </source>
</evidence>
<keyword evidence="2 5" id="KW-0812">Transmembrane</keyword>
<feature type="transmembrane region" description="Helical" evidence="5">
    <location>
        <begin position="351"/>
        <end position="370"/>
    </location>
</feature>
<keyword evidence="4 5" id="KW-0472">Membrane</keyword>
<keyword evidence="3 5" id="KW-1133">Transmembrane helix</keyword>
<dbReference type="GO" id="GO:0140359">
    <property type="term" value="F:ABC-type transporter activity"/>
    <property type="evidence" value="ECO:0007669"/>
    <property type="project" value="InterPro"/>
</dbReference>
<evidence type="ECO:0000256" key="2">
    <source>
        <dbReference type="ARBA" id="ARBA00022692"/>
    </source>
</evidence>
<evidence type="ECO:0000259" key="6">
    <source>
        <dbReference type="Pfam" id="PF12698"/>
    </source>
</evidence>
<feature type="transmembrane region" description="Helical" evidence="5">
    <location>
        <begin position="21"/>
        <end position="43"/>
    </location>
</feature>
<feature type="transmembrane region" description="Helical" evidence="5">
    <location>
        <begin position="219"/>
        <end position="240"/>
    </location>
</feature>
<dbReference type="Pfam" id="PF12698">
    <property type="entry name" value="ABC2_membrane_3"/>
    <property type="match status" value="1"/>
</dbReference>
<dbReference type="RefSeq" id="WP_179924795.1">
    <property type="nucleotide sequence ID" value="NZ_JACBXX010000064.1"/>
</dbReference>
<accession>A0A7Z0M540</accession>
<name>A0A7Z0M540_9STRE</name>
<feature type="transmembrane region" description="Helical" evidence="5">
    <location>
        <begin position="164"/>
        <end position="183"/>
    </location>
</feature>
<feature type="transmembrane region" description="Helical" evidence="5">
    <location>
        <begin position="299"/>
        <end position="316"/>
    </location>
</feature>
<organism evidence="7 8">
    <name type="scientific">Streptococcus danieliae</name>
    <dbReference type="NCBI Taxonomy" id="747656"/>
    <lineage>
        <taxon>Bacteria</taxon>
        <taxon>Bacillati</taxon>
        <taxon>Bacillota</taxon>
        <taxon>Bacilli</taxon>
        <taxon>Lactobacillales</taxon>
        <taxon>Streptococcaceae</taxon>
        <taxon>Streptococcus</taxon>
    </lineage>
</organism>
<comment type="caution">
    <text evidence="7">The sequence shown here is derived from an EMBL/GenBank/DDBJ whole genome shotgun (WGS) entry which is preliminary data.</text>
</comment>
<dbReference type="InterPro" id="IPR013525">
    <property type="entry name" value="ABC2_TM"/>
</dbReference>
<evidence type="ECO:0000313" key="8">
    <source>
        <dbReference type="Proteomes" id="UP000589521"/>
    </source>
</evidence>
<feature type="domain" description="ABC-2 type transporter transmembrane" evidence="6">
    <location>
        <begin position="19"/>
        <end position="365"/>
    </location>
</feature>
<protein>
    <submittedName>
        <fullName evidence="7">ABC transporter permease</fullName>
    </submittedName>
</protein>
<evidence type="ECO:0000256" key="5">
    <source>
        <dbReference type="SAM" id="Phobius"/>
    </source>
</evidence>
<evidence type="ECO:0000256" key="4">
    <source>
        <dbReference type="ARBA" id="ARBA00023136"/>
    </source>
</evidence>
<comment type="subcellular location">
    <subcellularLocation>
        <location evidence="1">Membrane</location>
        <topology evidence="1">Multi-pass membrane protein</topology>
    </subcellularLocation>
</comment>
<feature type="transmembrane region" description="Helical" evidence="5">
    <location>
        <begin position="322"/>
        <end position="339"/>
    </location>
</feature>
<dbReference type="AlphaFoldDB" id="A0A7Z0M540"/>
<dbReference type="EMBL" id="JACBXX010000064">
    <property type="protein sequence ID" value="NYS95968.1"/>
    <property type="molecule type" value="Genomic_DNA"/>
</dbReference>
<dbReference type="GO" id="GO:0016020">
    <property type="term" value="C:membrane"/>
    <property type="evidence" value="ECO:0007669"/>
    <property type="project" value="UniProtKB-SubCell"/>
</dbReference>
<sequence>MKQVFLVAKETYIHQVKSWGFLFLVLAPFITILVSMGGGYLAANFDSNSNAVAIVNPTASLEKLDFLKSYPDETAAKAAVEKEEVEGYLVIAEAKGSLTATYHGEESLSLGKKDQVQTALNQAQEDLNYQNARLNTDQTSILNRQASYQEALPEGQDMKLGAKMMAIFGIVFVVYMMAATYSASTAQEIAAEKGTKILEIIFSSVPADLYFYGRILGMFLALFTHLGIYAVGGSLAYLFLLSQPFANSVLPFIHALLAQLHWFLLPYLLLGMTFYVILAALCGALVVRQEDVSKALQPVSVMIMVGFFLSLALGQGGQDSPVLQIFSYVPGMSVFAMPLRMINGNASILEALLSFLVLLAATVGLTFFIGKSYAGIALQTDDLGLWKSLKKGLAAK</sequence>
<proteinExistence type="predicted"/>